<dbReference type="AlphaFoldDB" id="A0A564YHY3"/>
<keyword evidence="2" id="KW-1185">Reference proteome</keyword>
<reference evidence="1 2" key="1">
    <citation type="submission" date="2019-07" db="EMBL/GenBank/DDBJ databases">
        <authorList>
            <person name="Jastrzebski P J."/>
            <person name="Paukszto L."/>
            <person name="Jastrzebski P J."/>
        </authorList>
    </citation>
    <scope>NUCLEOTIDE SEQUENCE [LARGE SCALE GENOMIC DNA]</scope>
    <source>
        <strain evidence="1 2">WMS-il1</strain>
    </source>
</reference>
<feature type="non-terminal residue" evidence="1">
    <location>
        <position position="99"/>
    </location>
</feature>
<evidence type="ECO:0000313" key="2">
    <source>
        <dbReference type="Proteomes" id="UP000321570"/>
    </source>
</evidence>
<proteinExistence type="predicted"/>
<accession>A0A564YHY3</accession>
<gene>
    <name evidence="1" type="ORF">WMSIL1_LOCUS6329</name>
</gene>
<evidence type="ECO:0000313" key="1">
    <source>
        <dbReference type="EMBL" id="VUZ46816.1"/>
    </source>
</evidence>
<dbReference type="EMBL" id="CABIJS010000222">
    <property type="protein sequence ID" value="VUZ46816.1"/>
    <property type="molecule type" value="Genomic_DNA"/>
</dbReference>
<organism evidence="1 2">
    <name type="scientific">Hymenolepis diminuta</name>
    <name type="common">Rat tapeworm</name>
    <dbReference type="NCBI Taxonomy" id="6216"/>
    <lineage>
        <taxon>Eukaryota</taxon>
        <taxon>Metazoa</taxon>
        <taxon>Spiralia</taxon>
        <taxon>Lophotrochozoa</taxon>
        <taxon>Platyhelminthes</taxon>
        <taxon>Cestoda</taxon>
        <taxon>Eucestoda</taxon>
        <taxon>Cyclophyllidea</taxon>
        <taxon>Hymenolepididae</taxon>
        <taxon>Hymenolepis</taxon>
    </lineage>
</organism>
<sequence length="99" mass="11138">MAKNVGLLVVDGELNPNRLEQILTGALSLVSRELYLFLRPLKSEDQSNDSLKQFISLIYSYTSPICPNLCVYICLPPFISKICDCDVIITVKIDDRSNE</sequence>
<dbReference type="Proteomes" id="UP000321570">
    <property type="component" value="Unassembled WGS sequence"/>
</dbReference>
<protein>
    <submittedName>
        <fullName evidence="1">Uncharacterized protein</fullName>
    </submittedName>
</protein>
<name>A0A564YHY3_HYMDI</name>